<feature type="compositionally biased region" description="Polar residues" evidence="1">
    <location>
        <begin position="29"/>
        <end position="38"/>
    </location>
</feature>
<keyword evidence="3" id="KW-1185">Reference proteome</keyword>
<feature type="compositionally biased region" description="Polar residues" evidence="1">
    <location>
        <begin position="620"/>
        <end position="649"/>
    </location>
</feature>
<evidence type="ECO:0000313" key="2">
    <source>
        <dbReference type="EMBL" id="KAG9244719.1"/>
    </source>
</evidence>
<dbReference type="PANTHER" id="PTHR43102:SF2">
    <property type="entry name" value="GAF DOMAIN-CONTAINING PROTEIN"/>
    <property type="match status" value="1"/>
</dbReference>
<feature type="region of interest" description="Disordered" evidence="1">
    <location>
        <begin position="1"/>
        <end position="159"/>
    </location>
</feature>
<feature type="region of interest" description="Disordered" evidence="1">
    <location>
        <begin position="607"/>
        <end position="671"/>
    </location>
</feature>
<dbReference type="InterPro" id="IPR029016">
    <property type="entry name" value="GAF-like_dom_sf"/>
</dbReference>
<dbReference type="AlphaFoldDB" id="A0A9P7Z3I5"/>
<feature type="region of interest" description="Disordered" evidence="1">
    <location>
        <begin position="685"/>
        <end position="705"/>
    </location>
</feature>
<organism evidence="2 3">
    <name type="scientific">Calycina marina</name>
    <dbReference type="NCBI Taxonomy" id="1763456"/>
    <lineage>
        <taxon>Eukaryota</taxon>
        <taxon>Fungi</taxon>
        <taxon>Dikarya</taxon>
        <taxon>Ascomycota</taxon>
        <taxon>Pezizomycotina</taxon>
        <taxon>Leotiomycetes</taxon>
        <taxon>Helotiales</taxon>
        <taxon>Pezizellaceae</taxon>
        <taxon>Calycina</taxon>
    </lineage>
</organism>
<accession>A0A9P7Z3I5</accession>
<feature type="region of interest" description="Disordered" evidence="1">
    <location>
        <begin position="188"/>
        <end position="236"/>
    </location>
</feature>
<name>A0A9P7Z3I5_9HELO</name>
<feature type="compositionally biased region" description="Low complexity" evidence="1">
    <location>
        <begin position="219"/>
        <end position="236"/>
    </location>
</feature>
<reference evidence="2" key="1">
    <citation type="journal article" date="2021" name="IMA Fungus">
        <title>Genomic characterization of three marine fungi, including Emericellopsis atlantica sp. nov. with signatures of a generalist lifestyle and marine biomass degradation.</title>
        <authorList>
            <person name="Hagestad O.C."/>
            <person name="Hou L."/>
            <person name="Andersen J.H."/>
            <person name="Hansen E.H."/>
            <person name="Altermark B."/>
            <person name="Li C."/>
            <person name="Kuhnert E."/>
            <person name="Cox R.J."/>
            <person name="Crous P.W."/>
            <person name="Spatafora J.W."/>
            <person name="Lail K."/>
            <person name="Amirebrahimi M."/>
            <person name="Lipzen A."/>
            <person name="Pangilinan J."/>
            <person name="Andreopoulos W."/>
            <person name="Hayes R.D."/>
            <person name="Ng V."/>
            <person name="Grigoriev I.V."/>
            <person name="Jackson S.A."/>
            <person name="Sutton T.D.S."/>
            <person name="Dobson A.D.W."/>
            <person name="Rama T."/>
        </authorList>
    </citation>
    <scope>NUCLEOTIDE SEQUENCE</scope>
    <source>
        <strain evidence="2">TRa3180A</strain>
    </source>
</reference>
<feature type="compositionally biased region" description="Basic and acidic residues" evidence="1">
    <location>
        <begin position="1"/>
        <end position="13"/>
    </location>
</feature>
<feature type="compositionally biased region" description="Polar residues" evidence="1">
    <location>
        <begin position="689"/>
        <end position="701"/>
    </location>
</feature>
<dbReference type="PANTHER" id="PTHR43102">
    <property type="entry name" value="SLR1143 PROTEIN"/>
    <property type="match status" value="1"/>
</dbReference>
<comment type="caution">
    <text evidence="2">The sequence shown here is derived from an EMBL/GenBank/DDBJ whole genome shotgun (WGS) entry which is preliminary data.</text>
</comment>
<evidence type="ECO:0000256" key="1">
    <source>
        <dbReference type="SAM" id="MobiDB-lite"/>
    </source>
</evidence>
<evidence type="ECO:0000313" key="3">
    <source>
        <dbReference type="Proteomes" id="UP000887226"/>
    </source>
</evidence>
<sequence>MAGEGEGKERQQEEFEALPSLSAAAETGKGTSAKTASPSWLHKTSPRRHTMQTSYTYIPRITPLTGGIHTPPAEDTMNSYHPPSSREHSNDAQRNMDQQVPLIPKSKPSKALGLGKFFSKSFGRSKHSDLPTPEDYDDDEDYDANCVPENPNVRPGGRKLYARDESSIHKTSEPEEDVSSRPAYQDCMNYSGEYENSPSQGRDPHKVFSTQDNRPDFHNQQVPQQRRAPQVQRPQNVFSTRENRLEIHKHQLQQQHRPPPLPLFRQQRLQQLTNDALNQALIALQGSENFGDHSENQAINVDPRNRYIYTRENQIPRLAEQLSFSSAGDDKGVAMLQLFLRAVAKGNMDTMSLPQTPPVLISGNNKYGYGHYLSAPYPEHEDAIVEQFQRVETLWSQWSDESEQVVKDVVLSMMSRFETEGGAFSLFNTHQEILKFQRGYGVNQLPRDLSLAAHALYSQRCVFNLDMREAFQFLAHPLVVGFPKIRFFAAVPLLTQNGVPYGTIAMWSQKKRAAFSIEDIFQLDAVAQQITAEIEKQLTLITPASGRSTPLLQRDSLTDGDCDPSTMSSRHPTSPKRYDTIPPVAPLRYFNEKAPFIGPSDSISEFPSVNGHFVPRPHSEQTPPSSAEDSQGPSFGNLSRGFNNINQLPRQADSDPIWPTISNQSQDSVRRPYSIMSELSAIQAHDGLQSRTHTPSRSGTPHNDIAGFMALRDEDVTENPEDGDSLRLLLNYTNTNSALHQSIPEIEASIMYQHDNGDRDVQTNVRSLGKCAPQPPVYGVSTFGQINEQHATHEPLSKHLYKAGSIRVQTLIPITHIVSRIDTSGQAYVSPGGQLKSSFSSTSKEQWKRELAEHEKRSIADKKAKEEAFEVQKEKEKQKAIQNEPQAMKIALDCVGQWATKHGYNQLYAVELIPCTSELIVEGSPDGSNFAPDTRSYTARFLISFGCDSIKENEMKTHVKSYTCNKPLIIDEQEQSLYGIVFPYVPRKPEKLGDRKVVIGALSQMARLVKDEVAERNKIRDVMDVAIESVIRFCPNPAEAVPGGGRRNHMYYEQRRAAPTNAAGYGGPFGPVNNLNFDPLVRK</sequence>
<dbReference type="SUPFAM" id="SSF55781">
    <property type="entry name" value="GAF domain-like"/>
    <property type="match status" value="1"/>
</dbReference>
<protein>
    <recommendedName>
        <fullName evidence="4">GAF domain-containing protein</fullName>
    </recommendedName>
</protein>
<dbReference type="OrthoDB" id="303614at2759"/>
<feature type="compositionally biased region" description="Acidic residues" evidence="1">
    <location>
        <begin position="132"/>
        <end position="143"/>
    </location>
</feature>
<gene>
    <name evidence="2" type="ORF">BJ878DRAFT_549764</name>
</gene>
<proteinExistence type="predicted"/>
<feature type="region of interest" description="Disordered" evidence="1">
    <location>
        <begin position="549"/>
        <end position="580"/>
    </location>
</feature>
<evidence type="ECO:0008006" key="4">
    <source>
        <dbReference type="Google" id="ProtNLM"/>
    </source>
</evidence>
<dbReference type="Proteomes" id="UP000887226">
    <property type="component" value="Unassembled WGS sequence"/>
</dbReference>
<dbReference type="EMBL" id="MU253888">
    <property type="protein sequence ID" value="KAG9244719.1"/>
    <property type="molecule type" value="Genomic_DNA"/>
</dbReference>
<dbReference type="Gene3D" id="3.30.450.40">
    <property type="match status" value="1"/>
</dbReference>